<keyword evidence="10" id="KW-1185">Reference proteome</keyword>
<evidence type="ECO:0000256" key="2">
    <source>
        <dbReference type="ARBA" id="ARBA00022448"/>
    </source>
</evidence>
<evidence type="ECO:0000256" key="5">
    <source>
        <dbReference type="ARBA" id="ARBA00023136"/>
    </source>
</evidence>
<evidence type="ECO:0000313" key="10">
    <source>
        <dbReference type="Proteomes" id="UP000465360"/>
    </source>
</evidence>
<sequence>MTSNTSLLTVWVGPLHYVFHPGRDVIVGVGEESDIRLDRPGLVDQNTPPELIPDLVLRYSAAHWVAIDRSGRGLYVGRARVSTLDIADGQSITLSDPERGPRLSFQLGAPPGPSAQPTDPPRPVPLPAPEHPPTPAEAHPATAAPPAAPAEADPEPPAPQPVAPAEPPAPEPTTQHPPAEWETTPLPVPPEPPPAGPPEPASTELIEVPARPASEEVPPPPTHTGAGAIIDTGTDTSTGEPYPTTSRLPLQPGARTIGISAYQLGLTVNGHALLSDITFTARPGALIAVAGPSRARNSALLGLLGTTRPLTSGVLTVDGHDVHAEPEAMRFRVGVVSGDERVHRNLTVERALEYGAELRLPADTPPDHRRRVVDQLIDELGLAPHRETRVGKLPPELRRCASLAVELLTRPSLLVVDELTAGLDPVQENHVMSVLRRQADLGCVVVVATPSLAHVNMCDQVLLLTPAGTLAFAGPPTQLESAFGTVDWYQIFGRISADPQGTHQTFLNRQQASVWLTPPSVARPMRTPASPGFGQQLWLMIRRQARLLVAGHYFLLFLLLLTCALAALPLLVPGSSGFNRSDSSGPNPHQAIEMLAALNIAAVIAGTTLTIRDIVGERLIFRREQAVGLASSAYLLAKLIVFGAVAAIQAAILTTVIIVVKGGPAYGATLLGSADVELYAAVAATTVVSAIVGLALSSLGRSLREVLPLFVPVVLASVLFAGGILPLVGKWGLDQISWLIPARWGFAASAATVDVRRVDALAVHNETWTHYAGWWVFDMGILAVLGALWAGYLLYRLRPVTPASAQGRTHPSGTPQHDRPSDEGRNEQANQIGRGHGDRAEGQLP</sequence>
<dbReference type="InterPro" id="IPR050352">
    <property type="entry name" value="ABCG_transporters"/>
</dbReference>
<dbReference type="PANTHER" id="PTHR48041">
    <property type="entry name" value="ABC TRANSPORTER G FAMILY MEMBER 28"/>
    <property type="match status" value="1"/>
</dbReference>
<evidence type="ECO:0000313" key="9">
    <source>
        <dbReference type="EMBL" id="GFG91650.1"/>
    </source>
</evidence>
<dbReference type="GO" id="GO:0016887">
    <property type="term" value="F:ATP hydrolysis activity"/>
    <property type="evidence" value="ECO:0007669"/>
    <property type="project" value="InterPro"/>
</dbReference>
<dbReference type="AlphaFoldDB" id="A0A7I9YSH5"/>
<dbReference type="GO" id="GO:0140359">
    <property type="term" value="F:ABC-type transporter activity"/>
    <property type="evidence" value="ECO:0007669"/>
    <property type="project" value="InterPro"/>
</dbReference>
<dbReference type="InterPro" id="IPR027417">
    <property type="entry name" value="P-loop_NTPase"/>
</dbReference>
<feature type="transmembrane region" description="Helical" evidence="7">
    <location>
        <begin position="632"/>
        <end position="658"/>
    </location>
</feature>
<feature type="compositionally biased region" description="Basic and acidic residues" evidence="6">
    <location>
        <begin position="816"/>
        <end position="826"/>
    </location>
</feature>
<keyword evidence="2" id="KW-0813">Transport</keyword>
<comment type="subcellular location">
    <subcellularLocation>
        <location evidence="1">Membrane</location>
        <topology evidence="1">Multi-pass membrane protein</topology>
    </subcellularLocation>
</comment>
<evidence type="ECO:0000256" key="7">
    <source>
        <dbReference type="SAM" id="Phobius"/>
    </source>
</evidence>
<keyword evidence="4 7" id="KW-1133">Transmembrane helix</keyword>
<feature type="compositionally biased region" description="Pro residues" evidence="6">
    <location>
        <begin position="155"/>
        <end position="171"/>
    </location>
</feature>
<dbReference type="InterPro" id="IPR003439">
    <property type="entry name" value="ABC_transporter-like_ATP-bd"/>
</dbReference>
<proteinExistence type="predicted"/>
<dbReference type="PROSITE" id="PS50893">
    <property type="entry name" value="ABC_TRANSPORTER_2"/>
    <property type="match status" value="1"/>
</dbReference>
<dbReference type="Gene3D" id="3.40.50.300">
    <property type="entry name" value="P-loop containing nucleotide triphosphate hydrolases"/>
    <property type="match status" value="1"/>
</dbReference>
<dbReference type="SUPFAM" id="SSF52540">
    <property type="entry name" value="P-loop containing nucleoside triphosphate hydrolases"/>
    <property type="match status" value="1"/>
</dbReference>
<keyword evidence="5 7" id="KW-0472">Membrane</keyword>
<feature type="transmembrane region" description="Helical" evidence="7">
    <location>
        <begin position="678"/>
        <end position="699"/>
    </location>
</feature>
<feature type="compositionally biased region" description="Polar residues" evidence="6">
    <location>
        <begin position="233"/>
        <end position="248"/>
    </location>
</feature>
<accession>A0A7I9YSH5</accession>
<name>A0A7I9YSH5_MYCBU</name>
<dbReference type="PANTHER" id="PTHR48041:SF139">
    <property type="entry name" value="PROTEIN SCARLET"/>
    <property type="match status" value="1"/>
</dbReference>
<feature type="compositionally biased region" description="Pro residues" evidence="6">
    <location>
        <begin position="186"/>
        <end position="200"/>
    </location>
</feature>
<organism evidence="9 10">
    <name type="scientific">Mycobacterium bourgelatii</name>
    <dbReference type="NCBI Taxonomy" id="1273442"/>
    <lineage>
        <taxon>Bacteria</taxon>
        <taxon>Bacillati</taxon>
        <taxon>Actinomycetota</taxon>
        <taxon>Actinomycetes</taxon>
        <taxon>Mycobacteriales</taxon>
        <taxon>Mycobacteriaceae</taxon>
        <taxon>Mycobacterium</taxon>
    </lineage>
</organism>
<protein>
    <recommendedName>
        <fullName evidence="8">ABC transporter domain-containing protein</fullName>
    </recommendedName>
</protein>
<keyword evidence="3 7" id="KW-0812">Transmembrane</keyword>
<evidence type="ECO:0000256" key="3">
    <source>
        <dbReference type="ARBA" id="ARBA00022692"/>
    </source>
</evidence>
<dbReference type="Pfam" id="PF00005">
    <property type="entry name" value="ABC_tran"/>
    <property type="match status" value="1"/>
</dbReference>
<feature type="domain" description="ABC transporter" evidence="8">
    <location>
        <begin position="254"/>
        <end position="492"/>
    </location>
</feature>
<comment type="caution">
    <text evidence="9">The sequence shown here is derived from an EMBL/GenBank/DDBJ whole genome shotgun (WGS) entry which is preliminary data.</text>
</comment>
<dbReference type="GO" id="GO:0005524">
    <property type="term" value="F:ATP binding"/>
    <property type="evidence" value="ECO:0007669"/>
    <property type="project" value="InterPro"/>
</dbReference>
<reference evidence="9 10" key="1">
    <citation type="journal article" date="2019" name="Emerg. Microbes Infect.">
        <title>Comprehensive subspecies identification of 175 nontuberculous mycobacteria species based on 7547 genomic profiles.</title>
        <authorList>
            <person name="Matsumoto Y."/>
            <person name="Kinjo T."/>
            <person name="Motooka D."/>
            <person name="Nabeya D."/>
            <person name="Jung N."/>
            <person name="Uechi K."/>
            <person name="Horii T."/>
            <person name="Iida T."/>
            <person name="Fujita J."/>
            <person name="Nakamura S."/>
        </authorList>
    </citation>
    <scope>NUCLEOTIDE SEQUENCE [LARGE SCALE GENOMIC DNA]</scope>
    <source>
        <strain evidence="9 10">JCM 30725</strain>
    </source>
</reference>
<feature type="transmembrane region" description="Helical" evidence="7">
    <location>
        <begin position="774"/>
        <end position="795"/>
    </location>
</feature>
<dbReference type="Pfam" id="PF01061">
    <property type="entry name" value="ABC2_membrane"/>
    <property type="match status" value="1"/>
</dbReference>
<dbReference type="RefSeq" id="WP_240355526.1">
    <property type="nucleotide sequence ID" value="NZ_BLKZ01000001.1"/>
</dbReference>
<dbReference type="GO" id="GO:0016020">
    <property type="term" value="C:membrane"/>
    <property type="evidence" value="ECO:0007669"/>
    <property type="project" value="UniProtKB-SubCell"/>
</dbReference>
<dbReference type="EMBL" id="BLKZ01000001">
    <property type="protein sequence ID" value="GFG91650.1"/>
    <property type="molecule type" value="Genomic_DNA"/>
</dbReference>
<feature type="transmembrane region" description="Helical" evidence="7">
    <location>
        <begin position="706"/>
        <end position="728"/>
    </location>
</feature>
<dbReference type="InterPro" id="IPR013525">
    <property type="entry name" value="ABC2_TM"/>
</dbReference>
<evidence type="ECO:0000256" key="1">
    <source>
        <dbReference type="ARBA" id="ARBA00004141"/>
    </source>
</evidence>
<evidence type="ECO:0000256" key="6">
    <source>
        <dbReference type="SAM" id="MobiDB-lite"/>
    </source>
</evidence>
<evidence type="ECO:0000256" key="4">
    <source>
        <dbReference type="ARBA" id="ARBA00022989"/>
    </source>
</evidence>
<feature type="region of interest" description="Disordered" evidence="6">
    <location>
        <begin position="91"/>
        <end position="250"/>
    </location>
</feature>
<feature type="region of interest" description="Disordered" evidence="6">
    <location>
        <begin position="803"/>
        <end position="845"/>
    </location>
</feature>
<feature type="transmembrane region" description="Helical" evidence="7">
    <location>
        <begin position="547"/>
        <end position="571"/>
    </location>
</feature>
<dbReference type="Proteomes" id="UP000465360">
    <property type="component" value="Unassembled WGS sequence"/>
</dbReference>
<feature type="compositionally biased region" description="Low complexity" evidence="6">
    <location>
        <begin position="136"/>
        <end position="151"/>
    </location>
</feature>
<feature type="transmembrane region" description="Helical" evidence="7">
    <location>
        <begin position="591"/>
        <end position="611"/>
    </location>
</feature>
<evidence type="ECO:0000259" key="8">
    <source>
        <dbReference type="PROSITE" id="PS50893"/>
    </source>
</evidence>
<feature type="compositionally biased region" description="Polar residues" evidence="6">
    <location>
        <begin position="803"/>
        <end position="815"/>
    </location>
</feature>
<gene>
    <name evidence="9" type="ORF">MBOU_36920</name>
</gene>
<feature type="compositionally biased region" description="Pro residues" evidence="6">
    <location>
        <begin position="110"/>
        <end position="135"/>
    </location>
</feature>
<feature type="compositionally biased region" description="Basic and acidic residues" evidence="6">
    <location>
        <begin position="835"/>
        <end position="845"/>
    </location>
</feature>